<organism evidence="1 2">
    <name type="scientific">Fusicatenibacter saccharivorans</name>
    <dbReference type="NCBI Taxonomy" id="1150298"/>
    <lineage>
        <taxon>Bacteria</taxon>
        <taxon>Bacillati</taxon>
        <taxon>Bacillota</taxon>
        <taxon>Clostridia</taxon>
        <taxon>Lachnospirales</taxon>
        <taxon>Lachnospiraceae</taxon>
        <taxon>Fusicatenibacter</taxon>
    </lineage>
</organism>
<evidence type="ECO:0000313" key="1">
    <source>
        <dbReference type="EMBL" id="CUP76404.1"/>
    </source>
</evidence>
<dbReference type="EMBL" id="CZAL01000016">
    <property type="protein sequence ID" value="CUP76404.1"/>
    <property type="molecule type" value="Genomic_DNA"/>
</dbReference>
<protein>
    <submittedName>
        <fullName evidence="1">Uncharacterized protein</fullName>
    </submittedName>
</protein>
<accession>A0A174QT85</accession>
<name>A0A174QT85_9FIRM</name>
<proteinExistence type="predicted"/>
<sequence>MTLEESYEILENYYQNIYGMYDDNWIDYDLDVAFTKLQLEKIIQKRYKLDHQEKIILQWLLEEDMEPKVCEAIRVILEMDV</sequence>
<dbReference type="Proteomes" id="UP000095709">
    <property type="component" value="Unassembled WGS sequence"/>
</dbReference>
<dbReference type="RefSeq" id="WP_055267602.1">
    <property type="nucleotide sequence ID" value="NZ_CZAL01000016.1"/>
</dbReference>
<evidence type="ECO:0000313" key="2">
    <source>
        <dbReference type="Proteomes" id="UP000095709"/>
    </source>
</evidence>
<reference evidence="1 2" key="1">
    <citation type="submission" date="2015-09" db="EMBL/GenBank/DDBJ databases">
        <authorList>
            <consortium name="Pathogen Informatics"/>
        </authorList>
    </citation>
    <scope>NUCLEOTIDE SEQUENCE [LARGE SCALE GENOMIC DNA]</scope>
    <source>
        <strain evidence="1 2">2789STDY5834885</strain>
    </source>
</reference>
<gene>
    <name evidence="1" type="ORF">ERS852498_02763</name>
</gene>
<dbReference type="AlphaFoldDB" id="A0A174QT85"/>